<accession>A0A7S7M208</accession>
<evidence type="ECO:0008006" key="4">
    <source>
        <dbReference type="Google" id="ProtNLM"/>
    </source>
</evidence>
<evidence type="ECO:0000313" key="3">
    <source>
        <dbReference type="Proteomes" id="UP000593836"/>
    </source>
</evidence>
<evidence type="ECO:0000256" key="1">
    <source>
        <dbReference type="SAM" id="SignalP"/>
    </source>
</evidence>
<protein>
    <recommendedName>
        <fullName evidence="4">Cytochrome c</fullName>
    </recommendedName>
</protein>
<feature type="signal peptide" evidence="1">
    <location>
        <begin position="1"/>
        <end position="19"/>
    </location>
</feature>
<proteinExistence type="predicted"/>
<organism evidence="2 3">
    <name type="scientific">Candidatus Sulfurimonas marisnigri</name>
    <dbReference type="NCBI Taxonomy" id="2740405"/>
    <lineage>
        <taxon>Bacteria</taxon>
        <taxon>Pseudomonadati</taxon>
        <taxon>Campylobacterota</taxon>
        <taxon>Epsilonproteobacteria</taxon>
        <taxon>Campylobacterales</taxon>
        <taxon>Sulfurimonadaceae</taxon>
        <taxon>Sulfurimonas</taxon>
    </lineage>
</organism>
<sequence>MKKIILISVLLTISSSAYAKKIHYFSGQKEYLQQCRVCHGGSSVFVVNYTMKQWEDFMVNNGKDIGLRHINSNQYKAIQAEKKLKPYFETERYQKRLPYMNVFLKRFAKDSTNSPLKK</sequence>
<reference evidence="2 3" key="1">
    <citation type="submission" date="2020-05" db="EMBL/GenBank/DDBJ databases">
        <title>Sulfurimonas marisnigri, sp. nov., and Sulfurimonas baltica, sp. nov., manganese oxide reducing chemolithoautotrophs of the class Epsilonproteobacteria isolated from the pelagic redoxclines of the Black and Baltic Seas and emended description of the genus Sulfurimonas.</title>
        <authorList>
            <person name="Henkel J.V."/>
            <person name="Laudan C."/>
            <person name="Werner J."/>
            <person name="Neu T."/>
            <person name="Plewe S."/>
            <person name="Sproer C."/>
            <person name="Bunk B."/>
            <person name="Schulz-Vogt H.N."/>
        </authorList>
    </citation>
    <scope>NUCLEOTIDE SEQUENCE [LARGE SCALE GENOMIC DNA]</scope>
    <source>
        <strain evidence="2 3">SoZ1</strain>
    </source>
</reference>
<keyword evidence="1" id="KW-0732">Signal</keyword>
<name>A0A7S7M208_9BACT</name>
<dbReference type="AlphaFoldDB" id="A0A7S7M208"/>
<dbReference type="KEGG" id="smas:HUE87_04900"/>
<dbReference type="EMBL" id="CP054493">
    <property type="protein sequence ID" value="QOY55570.1"/>
    <property type="molecule type" value="Genomic_DNA"/>
</dbReference>
<dbReference type="Proteomes" id="UP000593836">
    <property type="component" value="Chromosome"/>
</dbReference>
<evidence type="ECO:0000313" key="2">
    <source>
        <dbReference type="EMBL" id="QOY55570.1"/>
    </source>
</evidence>
<feature type="chain" id="PRO_5032969435" description="Cytochrome c" evidence="1">
    <location>
        <begin position="20"/>
        <end position="118"/>
    </location>
</feature>
<gene>
    <name evidence="2" type="ORF">HUE87_04900</name>
</gene>
<keyword evidence="3" id="KW-1185">Reference proteome</keyword>
<dbReference type="RefSeq" id="WP_194367609.1">
    <property type="nucleotide sequence ID" value="NZ_CP054493.1"/>
</dbReference>